<sequence length="47" mass="4990">MKISIMLVILLLLGGCSGTPVQYHSEREIPAGPGLLSGADGAYLYQR</sequence>
<protein>
    <recommendedName>
        <fullName evidence="3">Lipoprotein</fullName>
    </recommendedName>
</protein>
<proteinExistence type="predicted"/>
<evidence type="ECO:0000313" key="1">
    <source>
        <dbReference type="EMBL" id="GAA3704998.1"/>
    </source>
</evidence>
<dbReference type="PROSITE" id="PS51257">
    <property type="entry name" value="PROKAR_LIPOPROTEIN"/>
    <property type="match status" value="1"/>
</dbReference>
<evidence type="ECO:0008006" key="3">
    <source>
        <dbReference type="Google" id="ProtNLM"/>
    </source>
</evidence>
<organism evidence="1 2">
    <name type="scientific">Oceanisphaera sediminis</name>
    <dbReference type="NCBI Taxonomy" id="981381"/>
    <lineage>
        <taxon>Bacteria</taxon>
        <taxon>Pseudomonadati</taxon>
        <taxon>Pseudomonadota</taxon>
        <taxon>Gammaproteobacteria</taxon>
        <taxon>Aeromonadales</taxon>
        <taxon>Aeromonadaceae</taxon>
        <taxon>Oceanisphaera</taxon>
    </lineage>
</organism>
<accession>A0ABP7DGU0</accession>
<name>A0ABP7DGU0_9GAMM</name>
<reference evidence="2" key="1">
    <citation type="journal article" date="2019" name="Int. J. Syst. Evol. Microbiol.">
        <title>The Global Catalogue of Microorganisms (GCM) 10K type strain sequencing project: providing services to taxonomists for standard genome sequencing and annotation.</title>
        <authorList>
            <consortium name="The Broad Institute Genomics Platform"/>
            <consortium name="The Broad Institute Genome Sequencing Center for Infectious Disease"/>
            <person name="Wu L."/>
            <person name="Ma J."/>
        </authorList>
    </citation>
    <scope>NUCLEOTIDE SEQUENCE [LARGE SCALE GENOMIC DNA]</scope>
    <source>
        <strain evidence="2">JCM 17329</strain>
    </source>
</reference>
<dbReference type="Proteomes" id="UP001501479">
    <property type="component" value="Unassembled WGS sequence"/>
</dbReference>
<evidence type="ECO:0000313" key="2">
    <source>
        <dbReference type="Proteomes" id="UP001501479"/>
    </source>
</evidence>
<comment type="caution">
    <text evidence="1">The sequence shown here is derived from an EMBL/GenBank/DDBJ whole genome shotgun (WGS) entry which is preliminary data.</text>
</comment>
<keyword evidence="2" id="KW-1185">Reference proteome</keyword>
<dbReference type="RefSeq" id="WP_298722758.1">
    <property type="nucleotide sequence ID" value="NZ_BAABDS010000010.1"/>
</dbReference>
<gene>
    <name evidence="1" type="ORF">GCM10022421_09890</name>
</gene>
<dbReference type="EMBL" id="BAABDS010000010">
    <property type="protein sequence ID" value="GAA3704998.1"/>
    <property type="molecule type" value="Genomic_DNA"/>
</dbReference>